<dbReference type="PRINTS" id="PR00344">
    <property type="entry name" value="BCTRLSENSOR"/>
</dbReference>
<evidence type="ECO:0000256" key="3">
    <source>
        <dbReference type="ARBA" id="ARBA00022553"/>
    </source>
</evidence>
<keyword evidence="10" id="KW-1185">Reference proteome</keyword>
<keyword evidence="3" id="KW-0597">Phosphoprotein</keyword>
<dbReference type="InterPro" id="IPR036097">
    <property type="entry name" value="HisK_dim/P_sf"/>
</dbReference>
<protein>
    <recommendedName>
        <fullName evidence="2">histidine kinase</fullName>
        <ecNumber evidence="2">2.7.13.3</ecNumber>
    </recommendedName>
</protein>
<dbReference type="SUPFAM" id="SSF55781">
    <property type="entry name" value="GAF domain-like"/>
    <property type="match status" value="1"/>
</dbReference>
<dbReference type="CDD" id="cd14014">
    <property type="entry name" value="STKc_PknB_like"/>
    <property type="match status" value="1"/>
</dbReference>
<evidence type="ECO:0000313" key="10">
    <source>
        <dbReference type="Proteomes" id="UP000002019"/>
    </source>
</evidence>
<dbReference type="RefSeq" id="WP_015424778.1">
    <property type="nucleotide sequence ID" value="NC_020449.1"/>
</dbReference>
<comment type="catalytic activity">
    <reaction evidence="1">
        <text>ATP + protein L-histidine = ADP + protein N-phospho-L-histidine.</text>
        <dbReference type="EC" id="2.7.13.3"/>
    </reaction>
</comment>
<dbReference type="SMART" id="SM00065">
    <property type="entry name" value="GAF"/>
    <property type="match status" value="1"/>
</dbReference>
<evidence type="ECO:0000256" key="6">
    <source>
        <dbReference type="ARBA" id="ARBA00023012"/>
    </source>
</evidence>
<evidence type="ECO:0000256" key="2">
    <source>
        <dbReference type="ARBA" id="ARBA00012438"/>
    </source>
</evidence>
<dbReference type="PROSITE" id="PS00108">
    <property type="entry name" value="PROTEIN_KINASE_ST"/>
    <property type="match status" value="1"/>
</dbReference>
<evidence type="ECO:0000259" key="8">
    <source>
        <dbReference type="PROSITE" id="PS50109"/>
    </source>
</evidence>
<evidence type="ECO:0000256" key="5">
    <source>
        <dbReference type="ARBA" id="ARBA00022777"/>
    </source>
</evidence>
<dbReference type="InterPro" id="IPR003661">
    <property type="entry name" value="HisK_dim/P_dom"/>
</dbReference>
<dbReference type="Gene3D" id="1.10.287.130">
    <property type="match status" value="1"/>
</dbReference>
<feature type="domain" description="Protein kinase" evidence="7">
    <location>
        <begin position="7"/>
        <end position="272"/>
    </location>
</feature>
<dbReference type="EC" id="2.7.13.3" evidence="2"/>
<dbReference type="InterPro" id="IPR005467">
    <property type="entry name" value="His_kinase_dom"/>
</dbReference>
<keyword evidence="4" id="KW-0808">Transferase</keyword>
<dbReference type="InterPro" id="IPR019734">
    <property type="entry name" value="TPR_rpt"/>
</dbReference>
<dbReference type="SUPFAM" id="SSF48452">
    <property type="entry name" value="TPR-like"/>
    <property type="match status" value="1"/>
</dbReference>
<dbReference type="SMART" id="SM00388">
    <property type="entry name" value="HisKA"/>
    <property type="match status" value="1"/>
</dbReference>
<dbReference type="SUPFAM" id="SSF52540">
    <property type="entry name" value="P-loop containing nucleoside triphosphate hydrolases"/>
    <property type="match status" value="1"/>
</dbReference>
<dbReference type="InterPro" id="IPR029016">
    <property type="entry name" value="GAF-like_dom_sf"/>
</dbReference>
<dbReference type="SUPFAM" id="SSF55874">
    <property type="entry name" value="ATPase domain of HSP90 chaperone/DNA topoisomerase II/histidine kinase"/>
    <property type="match status" value="1"/>
</dbReference>
<dbReference type="Proteomes" id="UP000002019">
    <property type="component" value="Chromosome"/>
</dbReference>
<dbReference type="CDD" id="cd00075">
    <property type="entry name" value="HATPase"/>
    <property type="match status" value="1"/>
</dbReference>
<dbReference type="SMART" id="SM00028">
    <property type="entry name" value="TPR"/>
    <property type="match status" value="6"/>
</dbReference>
<dbReference type="Pfam" id="PF00069">
    <property type="entry name" value="Pkinase"/>
    <property type="match status" value="1"/>
</dbReference>
<dbReference type="Gene3D" id="3.30.200.20">
    <property type="entry name" value="Phosphorylase Kinase, domain 1"/>
    <property type="match status" value="1"/>
</dbReference>
<dbReference type="GO" id="GO:0000155">
    <property type="term" value="F:phosphorelay sensor kinase activity"/>
    <property type="evidence" value="ECO:0007669"/>
    <property type="project" value="InterPro"/>
</dbReference>
<dbReference type="PANTHER" id="PTHR43711">
    <property type="entry name" value="TWO-COMPONENT HISTIDINE KINASE"/>
    <property type="match status" value="1"/>
</dbReference>
<dbReference type="KEGG" id="caci:CLOAM1048"/>
<feature type="domain" description="Histidine kinase" evidence="8">
    <location>
        <begin position="1592"/>
        <end position="1825"/>
    </location>
</feature>
<dbReference type="SUPFAM" id="SSF56112">
    <property type="entry name" value="Protein kinase-like (PK-like)"/>
    <property type="match status" value="1"/>
</dbReference>
<dbReference type="InterPro" id="IPR008271">
    <property type="entry name" value="Ser/Thr_kinase_AS"/>
</dbReference>
<dbReference type="Gene3D" id="3.30.565.10">
    <property type="entry name" value="Histidine kinase-like ATPase, C-terminal domain"/>
    <property type="match status" value="1"/>
</dbReference>
<dbReference type="Pfam" id="PF00512">
    <property type="entry name" value="HisKA"/>
    <property type="match status" value="1"/>
</dbReference>
<dbReference type="InterPro" id="IPR027417">
    <property type="entry name" value="P-loop_NTPase"/>
</dbReference>
<dbReference type="Pfam" id="PF02518">
    <property type="entry name" value="HATPase_c"/>
    <property type="match status" value="1"/>
</dbReference>
<dbReference type="GO" id="GO:0005524">
    <property type="term" value="F:ATP binding"/>
    <property type="evidence" value="ECO:0007669"/>
    <property type="project" value="InterPro"/>
</dbReference>
<evidence type="ECO:0000259" key="7">
    <source>
        <dbReference type="PROSITE" id="PS50011"/>
    </source>
</evidence>
<dbReference type="InterPro" id="IPR011009">
    <property type="entry name" value="Kinase-like_dom_sf"/>
</dbReference>
<gene>
    <name evidence="9" type="ordered locus">CLOAM1048</name>
</gene>
<dbReference type="CDD" id="cd00082">
    <property type="entry name" value="HisKA"/>
    <property type="match status" value="1"/>
</dbReference>
<dbReference type="InterPro" id="IPR003594">
    <property type="entry name" value="HATPase_dom"/>
</dbReference>
<dbReference type="OrthoDB" id="9810730at2"/>
<dbReference type="eggNOG" id="COG0515">
    <property type="taxonomic scope" value="Bacteria"/>
</dbReference>
<dbReference type="EMBL" id="CU466930">
    <property type="protein sequence ID" value="CAO80920.1"/>
    <property type="molecule type" value="Genomic_DNA"/>
</dbReference>
<dbReference type="Gene3D" id="1.10.510.10">
    <property type="entry name" value="Transferase(Phosphotransferase) domain 1"/>
    <property type="match status" value="1"/>
</dbReference>
<dbReference type="PANTHER" id="PTHR43711:SF1">
    <property type="entry name" value="HISTIDINE KINASE 1"/>
    <property type="match status" value="1"/>
</dbReference>
<dbReference type="InterPro" id="IPR036890">
    <property type="entry name" value="HATPase_C_sf"/>
</dbReference>
<organism evidence="9 10">
    <name type="scientific">Cloacimonas acidaminovorans (strain Evry)</name>
    <dbReference type="NCBI Taxonomy" id="459349"/>
    <lineage>
        <taxon>Bacteria</taxon>
        <taxon>Pseudomonadati</taxon>
        <taxon>Candidatus Cloacimonadota</taxon>
        <taxon>Candidatus Cloacimonadia</taxon>
        <taxon>Candidatus Cloacimonadales</taxon>
        <taxon>Candidatus Cloacimonadaceae</taxon>
        <taxon>Candidatus Cloacimonas</taxon>
    </lineage>
</organism>
<evidence type="ECO:0000256" key="4">
    <source>
        <dbReference type="ARBA" id="ARBA00022679"/>
    </source>
</evidence>
<dbReference type="InterPro" id="IPR000719">
    <property type="entry name" value="Prot_kinase_dom"/>
</dbReference>
<dbReference type="SUPFAM" id="SSF47384">
    <property type="entry name" value="Homodimeric domain of signal transducing histidine kinase"/>
    <property type="match status" value="1"/>
</dbReference>
<dbReference type="InterPro" id="IPR050736">
    <property type="entry name" value="Sensor_HK_Regulatory"/>
</dbReference>
<name>B0VHU9_CLOAI</name>
<dbReference type="eggNOG" id="COG1672">
    <property type="taxonomic scope" value="Bacteria"/>
</dbReference>
<dbReference type="Gene3D" id="3.30.450.40">
    <property type="match status" value="1"/>
</dbReference>
<dbReference type="SMART" id="SM00387">
    <property type="entry name" value="HATPase_c"/>
    <property type="match status" value="1"/>
</dbReference>
<dbReference type="Gene3D" id="1.25.40.10">
    <property type="entry name" value="Tetratricopeptide repeat domain"/>
    <property type="match status" value="2"/>
</dbReference>
<dbReference type="SMART" id="SM00220">
    <property type="entry name" value="S_TKc"/>
    <property type="match status" value="1"/>
</dbReference>
<sequence length="1827" mass="213154">MFIDHRYEVLERLGSGTWANVFKVRDIRTDKLFTLKLFQYVSSEELYSRFSAEDMHRITQLEHPNLNRVVDFGHIADHIYFISEHFDGKPLSRFKFSKSRINLIYDIAVQISYALNALHTQNILHKDLKLENVLYRLEGNSIVVKLIDYGFSKIDTPKDSQAVSGSLPYLAPEVYLGKPPSKASDFYALGVILYKLTTGSFPFSVDQINALITGGNQYFIPNFPSELNKDIPLPLEKFILRLLDRNPDNRFTNSEEIVDYINRIQPVQYPFSVSWSLINTLRFNSYLVREKYAHQLLDYIPAVENGNGKIISVMGGDGLGKDSIMSLFRYHLLSGKYFIFDYTCSKTDHEAFFALIKEFVQSLSADEIQEYTGLQMISEKFRRYLFESEQEAKTISQTTSELKLDFESVKSLLIELSSNKPIIFIIRNFQYVHHNSIDFLNFMSSYIVKHRILIAITCNDYNKIDQIEHTVMLHIPNLNLEETKNYINRLLANITPVSNQNGVPKAFIEEIYKRSAGNPQFIVEILIDLTQRKKLYYNKELHYPLDLSNYHLPTRLLHSIFSRLSHLRDVNYLHLQKLSVVQTPLTRELMLYILKIKDAELYSLLNDSIYNEILRKHRKYYYFTFIEAKQRLFGECNERRQILVSQRVLKFYANETVLDFETCKGLIANAFLANDYNCARFYYLKYYEMLNQENEQEQAFEAILNVLNLDFNPALQVPLKNIIADIAIFQEKMEMTGFFERAGFIMQRISELPDFFEKHYLLGTVDFLAENLRQALKYFQTAEKYVLTGKHQLLVWLAYAQIYTKFDSSKMKLYIDKALKQKMTLELQIAFVDRLAVYYSLNKDFDTAIKTIESFLEKLPTENNTNVMIRLAAMHNDLGVFYSAQKKIEEADEHLFTALNIWNRYNIKRYLGLIYNNLSDLYLKQGLTVIAEHYSELAYQYSDDLNLTMSKALALLNQGEAKIKMGDFSTAEQKLLKCQELVLSKGSDNYLQSVKRNLALAKSKIKGFGHYYTFILENEPELLNGQIKEMSPLVKTYFYYLHETGNAKKLRRLLTKNVHINYKHIHEEEFYHNALALTAMVEKDYERALNELKIALRHAGEINNNYAIAVFYVLQIRCYYGLKDVERARELIEIALPVIKNNQYRYWQCELEVLTLKLDLLSPDIPLRAILRQVNEYLIAWQEYEYYQLNVELYQIKIQIFTELKQEELAQAEFENYKAYLENITENISPDDRQNYLTINLYFLKNLKNFNLLPVVSRSRDLVKQWNDMLYNITNIHNIERIKFLIEKGLIQVLAPWQFWLMQYSEKVSSYTCFQNYNTGKDNLINTQLMPFIERAYKTDNLVVLEQNNRHLMIVPFQIGSKKIGFLLVSDKGEMPFTKQEIYLMRSTKQHLSALLVRIEDFSQITQRIEKMNQLMAITHELMRIVNLNELEPAIVSACIDFTNSTRGFLIKRDSDGAIIYKVQLNAAKQILPTVSGVSKTVLSLSQNTQEIVSTYNAVEDNRFKSAISVQDYVLHSIFCAPLVVDNNVYGYIYLDNLNDNTREMYLNTELIKLLLEQITIALKNAMLYENLLQKNNELNTFETLKDEFMAIVSHELNTPLTTLQGYVTRLKRNLFADEEEKRDIINKIENSVKKLILTINDITTLNTYNLTKSLPLTDISVQEILEIVHQEVQILSRNRRMFIKLEIEKDLPSVKANWEALHLMIYNLVLNAIRFTNDFGTVIIGARKSAFQSEKIDGKEALVLYVQDNGIGIPEYQLQNVFRTFYELNEIYAHKSGIIEYRSSGLGLGLSTSKRIAELHGGKIWIKSKENEGTTVFVSIPLKQNK</sequence>
<evidence type="ECO:0000256" key="1">
    <source>
        <dbReference type="ARBA" id="ARBA00000085"/>
    </source>
</evidence>
<reference evidence="9 10" key="1">
    <citation type="journal article" date="2008" name="J. Bacteriol.">
        <title>'Candidatus Cloacamonas acidaminovorans': genome sequence reconstruction provides a first glimpse of a new bacterial division.</title>
        <authorList>
            <person name="Pelletier E."/>
            <person name="Kreimeyer A."/>
            <person name="Bocs S."/>
            <person name="Rouy Z."/>
            <person name="Gyapay G."/>
            <person name="Chouari R."/>
            <person name="Riviere D."/>
            <person name="Ganesan A."/>
            <person name="Daegelen P."/>
            <person name="Sghir A."/>
            <person name="Cohen G.N."/>
            <person name="Medigue C."/>
            <person name="Weissenbach J."/>
            <person name="Le Paslier D."/>
        </authorList>
    </citation>
    <scope>NUCLEOTIDE SEQUENCE [LARGE SCALE GENOMIC DNA]</scope>
    <source>
        <strain evidence="10">Evry</strain>
    </source>
</reference>
<dbReference type="PROSITE" id="PS50109">
    <property type="entry name" value="HIS_KIN"/>
    <property type="match status" value="1"/>
</dbReference>
<dbReference type="PROSITE" id="PS50011">
    <property type="entry name" value="PROTEIN_KINASE_DOM"/>
    <property type="match status" value="1"/>
</dbReference>
<evidence type="ECO:0000313" key="9">
    <source>
        <dbReference type="EMBL" id="CAO80920.1"/>
    </source>
</evidence>
<dbReference type="STRING" id="459349.CLOAM1048"/>
<dbReference type="HOGENOM" id="CLU_237436_0_0_0"/>
<keyword evidence="5" id="KW-0418">Kinase</keyword>
<dbReference type="eggNOG" id="COG0457">
    <property type="taxonomic scope" value="Bacteria"/>
</dbReference>
<dbReference type="InterPro" id="IPR011990">
    <property type="entry name" value="TPR-like_helical_dom_sf"/>
</dbReference>
<keyword evidence="6" id="KW-0902">Two-component regulatory system</keyword>
<proteinExistence type="predicted"/>
<dbReference type="InterPro" id="IPR004358">
    <property type="entry name" value="Sig_transdc_His_kin-like_C"/>
</dbReference>
<dbReference type="InterPro" id="IPR003018">
    <property type="entry name" value="GAF"/>
</dbReference>
<accession>B0VHU9</accession>
<dbReference type="eggNOG" id="COG2205">
    <property type="taxonomic scope" value="Bacteria"/>
</dbReference>
<dbReference type="eggNOG" id="COG2203">
    <property type="taxonomic scope" value="Bacteria"/>
</dbReference>